<organism evidence="4 5">
    <name type="scientific">Momordica charantia</name>
    <name type="common">Bitter gourd</name>
    <name type="synonym">Balsam pear</name>
    <dbReference type="NCBI Taxonomy" id="3673"/>
    <lineage>
        <taxon>Eukaryota</taxon>
        <taxon>Viridiplantae</taxon>
        <taxon>Streptophyta</taxon>
        <taxon>Embryophyta</taxon>
        <taxon>Tracheophyta</taxon>
        <taxon>Spermatophyta</taxon>
        <taxon>Magnoliopsida</taxon>
        <taxon>eudicotyledons</taxon>
        <taxon>Gunneridae</taxon>
        <taxon>Pentapetalae</taxon>
        <taxon>rosids</taxon>
        <taxon>fabids</taxon>
        <taxon>Cucurbitales</taxon>
        <taxon>Cucurbitaceae</taxon>
        <taxon>Momordiceae</taxon>
        <taxon>Momordica</taxon>
    </lineage>
</organism>
<feature type="domain" description="HMA" evidence="3">
    <location>
        <begin position="8"/>
        <end position="71"/>
    </location>
</feature>
<keyword evidence="4" id="KW-1185">Reference proteome</keyword>
<evidence type="ECO:0000259" key="3">
    <source>
        <dbReference type="PROSITE" id="PS50846"/>
    </source>
</evidence>
<protein>
    <submittedName>
        <fullName evidence="5">Heavy metal-associated isoprenylated plant protein 5-like</fullName>
    </submittedName>
</protein>
<name>A0A6J1C910_MOMCH</name>
<accession>A0A6J1C910</accession>
<dbReference type="SUPFAM" id="SSF55008">
    <property type="entry name" value="HMA, heavy metal-associated domain"/>
    <property type="match status" value="1"/>
</dbReference>
<dbReference type="Gene3D" id="3.30.70.100">
    <property type="match status" value="1"/>
</dbReference>
<dbReference type="Pfam" id="PF00403">
    <property type="entry name" value="HMA"/>
    <property type="match status" value="1"/>
</dbReference>
<dbReference type="InterPro" id="IPR036163">
    <property type="entry name" value="HMA_dom_sf"/>
</dbReference>
<dbReference type="PROSITE" id="PS50846">
    <property type="entry name" value="HMA_2"/>
    <property type="match status" value="1"/>
</dbReference>
<reference evidence="5" key="1">
    <citation type="submission" date="2025-08" db="UniProtKB">
        <authorList>
            <consortium name="RefSeq"/>
        </authorList>
    </citation>
    <scope>IDENTIFICATION</scope>
    <source>
        <strain evidence="5">OHB3-1</strain>
    </source>
</reference>
<evidence type="ECO:0000256" key="2">
    <source>
        <dbReference type="SAM" id="MobiDB-lite"/>
    </source>
</evidence>
<gene>
    <name evidence="5" type="primary">LOC111009317</name>
</gene>
<evidence type="ECO:0000256" key="1">
    <source>
        <dbReference type="ARBA" id="ARBA00022723"/>
    </source>
</evidence>
<dbReference type="PANTHER" id="PTHR22814">
    <property type="entry name" value="COPPER TRANSPORT PROTEIN ATOX1-RELATED"/>
    <property type="match status" value="1"/>
</dbReference>
<evidence type="ECO:0000313" key="4">
    <source>
        <dbReference type="Proteomes" id="UP000504603"/>
    </source>
</evidence>
<evidence type="ECO:0000313" key="5">
    <source>
        <dbReference type="RefSeq" id="XP_022138059.1"/>
    </source>
</evidence>
<dbReference type="PANTHER" id="PTHR22814:SF320">
    <property type="entry name" value="OS01G0309800 PROTEIN"/>
    <property type="match status" value="1"/>
</dbReference>
<dbReference type="Proteomes" id="UP000504603">
    <property type="component" value="Unplaced"/>
</dbReference>
<sequence>MIPELEKPKITEIKVRMDCNGCVQKIKKALYGINGIYDLYIDFPQQKLTIIGWADPDKIMKAIKKTRKIATICSDPEQPTDPHAAAQPPDHHPPQHHGGETANIPSHEVVVVGGSNGNSHTEITPGHVVVHETHSGSHSDPTVMTQPHGLHETGQVHVTHHQPPEHGHVTVHQAPEHGHVTYHHAPEHGHVVHHTSEPGHIDDNRLENILVKGETWESCKVVNILWLQSNGFEMLQKQ</sequence>
<keyword evidence="1" id="KW-0479">Metal-binding</keyword>
<dbReference type="GeneID" id="111009317"/>
<feature type="region of interest" description="Disordered" evidence="2">
    <location>
        <begin position="73"/>
        <end position="102"/>
    </location>
</feature>
<dbReference type="RefSeq" id="XP_022138059.1">
    <property type="nucleotide sequence ID" value="XM_022282367.1"/>
</dbReference>
<dbReference type="KEGG" id="mcha:111009317"/>
<dbReference type="AlphaFoldDB" id="A0A6J1C910"/>
<feature type="compositionally biased region" description="Basic and acidic residues" evidence="2">
    <location>
        <begin position="89"/>
        <end position="99"/>
    </location>
</feature>
<proteinExistence type="predicted"/>
<dbReference type="GO" id="GO:0046872">
    <property type="term" value="F:metal ion binding"/>
    <property type="evidence" value="ECO:0007669"/>
    <property type="project" value="UniProtKB-KW"/>
</dbReference>
<dbReference type="InterPro" id="IPR006121">
    <property type="entry name" value="HMA_dom"/>
</dbReference>
<dbReference type="CDD" id="cd00371">
    <property type="entry name" value="HMA"/>
    <property type="match status" value="1"/>
</dbReference>
<dbReference type="OrthoDB" id="1919822at2759"/>